<keyword evidence="2" id="KW-0472">Membrane</keyword>
<feature type="region of interest" description="Disordered" evidence="1">
    <location>
        <begin position="150"/>
        <end position="176"/>
    </location>
</feature>
<gene>
    <name evidence="3" type="ORF">F5147DRAFT_649284</name>
</gene>
<name>A0A9P7FGI0_9AGAM</name>
<organism evidence="3 4">
    <name type="scientific">Suillus discolor</name>
    <dbReference type="NCBI Taxonomy" id="1912936"/>
    <lineage>
        <taxon>Eukaryota</taxon>
        <taxon>Fungi</taxon>
        <taxon>Dikarya</taxon>
        <taxon>Basidiomycota</taxon>
        <taxon>Agaricomycotina</taxon>
        <taxon>Agaricomycetes</taxon>
        <taxon>Agaricomycetidae</taxon>
        <taxon>Boletales</taxon>
        <taxon>Suillineae</taxon>
        <taxon>Suillaceae</taxon>
        <taxon>Suillus</taxon>
    </lineage>
</organism>
<dbReference type="EMBL" id="JABBWM010000007">
    <property type="protein sequence ID" value="KAG2115853.1"/>
    <property type="molecule type" value="Genomic_DNA"/>
</dbReference>
<sequence length="263" mass="29088">MSMHSLRPPKILIYSIPMQHPVVLLFEMTSLVILWMYVPSTLFLRNWLNGPMQFPATSPLPRSLSVQAITQRLSDTDSPENSRSTPPPLTTQSSATTSFRSRLHQLSIWRPVGAGHTSLPVVNTPLAQAKERNAAAGAPKKNKDYIADEEYAPSRPSSPDPHSQQPPATAPITTEEHGSGRLKYYILGGSERSNMGMSCHSIQPAAALHELILTPVINQTLIINDEEHNVYVSSIFYFPDGSALNISRSKQLWLHDSANSRKS</sequence>
<feature type="region of interest" description="Disordered" evidence="1">
    <location>
        <begin position="71"/>
        <end position="97"/>
    </location>
</feature>
<dbReference type="RefSeq" id="XP_041297232.1">
    <property type="nucleotide sequence ID" value="XM_041433330.1"/>
</dbReference>
<proteinExistence type="predicted"/>
<dbReference type="OrthoDB" id="2690529at2759"/>
<keyword evidence="2" id="KW-1133">Transmembrane helix</keyword>
<comment type="caution">
    <text evidence="3">The sequence shown here is derived from an EMBL/GenBank/DDBJ whole genome shotgun (WGS) entry which is preliminary data.</text>
</comment>
<keyword evidence="2" id="KW-0812">Transmembrane</keyword>
<feature type="compositionally biased region" description="Polar residues" evidence="1">
    <location>
        <begin position="79"/>
        <end position="97"/>
    </location>
</feature>
<keyword evidence="4" id="KW-1185">Reference proteome</keyword>
<feature type="transmembrane region" description="Helical" evidence="2">
    <location>
        <begin position="21"/>
        <end position="38"/>
    </location>
</feature>
<accession>A0A9P7FGI0</accession>
<dbReference type="GeneID" id="64695589"/>
<reference evidence="3" key="1">
    <citation type="journal article" date="2020" name="New Phytol.">
        <title>Comparative genomics reveals dynamic genome evolution in host specialist ectomycorrhizal fungi.</title>
        <authorList>
            <person name="Lofgren L.A."/>
            <person name="Nguyen N.H."/>
            <person name="Vilgalys R."/>
            <person name="Ruytinx J."/>
            <person name="Liao H.L."/>
            <person name="Branco S."/>
            <person name="Kuo A."/>
            <person name="LaButti K."/>
            <person name="Lipzen A."/>
            <person name="Andreopoulos W."/>
            <person name="Pangilinan J."/>
            <person name="Riley R."/>
            <person name="Hundley H."/>
            <person name="Na H."/>
            <person name="Barry K."/>
            <person name="Grigoriev I.V."/>
            <person name="Stajich J.E."/>
            <person name="Kennedy P.G."/>
        </authorList>
    </citation>
    <scope>NUCLEOTIDE SEQUENCE</scope>
    <source>
        <strain evidence="3">FC423</strain>
    </source>
</reference>
<evidence type="ECO:0000313" key="3">
    <source>
        <dbReference type="EMBL" id="KAG2115853.1"/>
    </source>
</evidence>
<evidence type="ECO:0000256" key="2">
    <source>
        <dbReference type="SAM" id="Phobius"/>
    </source>
</evidence>
<evidence type="ECO:0000256" key="1">
    <source>
        <dbReference type="SAM" id="MobiDB-lite"/>
    </source>
</evidence>
<dbReference type="Proteomes" id="UP000823399">
    <property type="component" value="Unassembled WGS sequence"/>
</dbReference>
<dbReference type="AlphaFoldDB" id="A0A9P7FGI0"/>
<evidence type="ECO:0000313" key="4">
    <source>
        <dbReference type="Proteomes" id="UP000823399"/>
    </source>
</evidence>
<protein>
    <submittedName>
        <fullName evidence="3">Uncharacterized protein</fullName>
    </submittedName>
</protein>
<feature type="compositionally biased region" description="Low complexity" evidence="1">
    <location>
        <begin position="153"/>
        <end position="167"/>
    </location>
</feature>